<dbReference type="SUPFAM" id="SSF55486">
    <property type="entry name" value="Metalloproteases ('zincins'), catalytic domain"/>
    <property type="match status" value="1"/>
</dbReference>
<dbReference type="InterPro" id="IPR024079">
    <property type="entry name" value="MetalloPept_cat_dom_sf"/>
</dbReference>
<protein>
    <recommendedName>
        <fullName evidence="1">Peptidase metallopeptidase domain-containing protein</fullName>
    </recommendedName>
</protein>
<dbReference type="AlphaFoldDB" id="A0A9P8YDI3"/>
<dbReference type="EMBL" id="JAGTJQ010000001">
    <property type="protein sequence ID" value="KAH7039812.1"/>
    <property type="molecule type" value="Genomic_DNA"/>
</dbReference>
<accession>A0A9P8YDI3</accession>
<proteinExistence type="predicted"/>
<dbReference type="InterPro" id="IPR006026">
    <property type="entry name" value="Peptidase_Metallo"/>
</dbReference>
<evidence type="ECO:0000259" key="1">
    <source>
        <dbReference type="SMART" id="SM00235"/>
    </source>
</evidence>
<dbReference type="Gene3D" id="3.40.390.10">
    <property type="entry name" value="Collagenase (Catalytic Domain)"/>
    <property type="match status" value="1"/>
</dbReference>
<dbReference type="RefSeq" id="XP_046017867.1">
    <property type="nucleotide sequence ID" value="XM_046152127.1"/>
</dbReference>
<feature type="domain" description="Peptidase metallopeptidase" evidence="1">
    <location>
        <begin position="91"/>
        <end position="250"/>
    </location>
</feature>
<dbReference type="GO" id="GO:0006508">
    <property type="term" value="P:proteolysis"/>
    <property type="evidence" value="ECO:0007669"/>
    <property type="project" value="InterPro"/>
</dbReference>
<organism evidence="2 3">
    <name type="scientific">Microdochium trichocladiopsis</name>
    <dbReference type="NCBI Taxonomy" id="1682393"/>
    <lineage>
        <taxon>Eukaryota</taxon>
        <taxon>Fungi</taxon>
        <taxon>Dikarya</taxon>
        <taxon>Ascomycota</taxon>
        <taxon>Pezizomycotina</taxon>
        <taxon>Sordariomycetes</taxon>
        <taxon>Xylariomycetidae</taxon>
        <taxon>Xylariales</taxon>
        <taxon>Microdochiaceae</taxon>
        <taxon>Microdochium</taxon>
    </lineage>
</organism>
<evidence type="ECO:0000313" key="3">
    <source>
        <dbReference type="Proteomes" id="UP000756346"/>
    </source>
</evidence>
<dbReference type="GO" id="GO:0008237">
    <property type="term" value="F:metallopeptidase activity"/>
    <property type="evidence" value="ECO:0007669"/>
    <property type="project" value="InterPro"/>
</dbReference>
<dbReference type="OrthoDB" id="406838at2759"/>
<dbReference type="SMART" id="SM00235">
    <property type="entry name" value="ZnMc"/>
    <property type="match status" value="1"/>
</dbReference>
<sequence>MSTQYPIGQDTSQKRQLINSLRARIGKERLETVGTLDELKKAFDHLKLSDDMSVSDSKYDCTTQVSMPEPQIRPKHEKPDPDELWIGLWGEIPRWKKGSTVNYTAYKHGYLAPSHAYYAAYRLYQAAEEWNRLNIGVKFRYVSKLEDAAFVLAYGGDGGSTMGKGFFPNSKDLNTLFVYQRAFQAGIVNNMTNVFLHELGHILGLRHEFADLEGGAIQWGSRNPDSVMSYNFPPQIQPSDEKDTRSFYDSTEQRIGGYQVLNITPDN</sequence>
<dbReference type="GeneID" id="70181673"/>
<dbReference type="GO" id="GO:0008270">
    <property type="term" value="F:zinc ion binding"/>
    <property type="evidence" value="ECO:0007669"/>
    <property type="project" value="InterPro"/>
</dbReference>
<comment type="caution">
    <text evidence="2">The sequence shown here is derived from an EMBL/GenBank/DDBJ whole genome shotgun (WGS) entry which is preliminary data.</text>
</comment>
<reference evidence="2" key="1">
    <citation type="journal article" date="2021" name="Nat. Commun.">
        <title>Genetic determinants of endophytism in the Arabidopsis root mycobiome.</title>
        <authorList>
            <person name="Mesny F."/>
            <person name="Miyauchi S."/>
            <person name="Thiergart T."/>
            <person name="Pickel B."/>
            <person name="Atanasova L."/>
            <person name="Karlsson M."/>
            <person name="Huettel B."/>
            <person name="Barry K.W."/>
            <person name="Haridas S."/>
            <person name="Chen C."/>
            <person name="Bauer D."/>
            <person name="Andreopoulos W."/>
            <person name="Pangilinan J."/>
            <person name="LaButti K."/>
            <person name="Riley R."/>
            <person name="Lipzen A."/>
            <person name="Clum A."/>
            <person name="Drula E."/>
            <person name="Henrissat B."/>
            <person name="Kohler A."/>
            <person name="Grigoriev I.V."/>
            <person name="Martin F.M."/>
            <person name="Hacquard S."/>
        </authorList>
    </citation>
    <scope>NUCLEOTIDE SEQUENCE</scope>
    <source>
        <strain evidence="2">MPI-CAGE-CH-0230</strain>
    </source>
</reference>
<name>A0A9P8YDI3_9PEZI</name>
<dbReference type="Proteomes" id="UP000756346">
    <property type="component" value="Unassembled WGS sequence"/>
</dbReference>
<keyword evidence="3" id="KW-1185">Reference proteome</keyword>
<evidence type="ECO:0000313" key="2">
    <source>
        <dbReference type="EMBL" id="KAH7039812.1"/>
    </source>
</evidence>
<gene>
    <name evidence="2" type="ORF">B0I36DRAFT_309424</name>
</gene>